<sequence length="119" mass="14161">MKYGKHIEGLSREMNLDICFTQYGFNQVQGIDCPNPDHKDWLNDQYEKLINELFSFLESEPEKEIIEDFVIKQIDNIDQKQFLKSEYDQLLLCYTGSLYSILDLKRVREHYDSIKNKSA</sequence>
<reference evidence="1 2" key="1">
    <citation type="submission" date="2016-10" db="EMBL/GenBank/DDBJ databases">
        <authorList>
            <person name="de Groot N.N."/>
        </authorList>
    </citation>
    <scope>NUCLEOTIDE SEQUENCE [LARGE SCALE GENOMIC DNA]</scope>
    <source>
        <strain evidence="1 2">CGMCC 1.12333</strain>
    </source>
</reference>
<dbReference type="STRING" id="1224947.SAMN05216480_106147"/>
<dbReference type="RefSeq" id="WP_093025039.1">
    <property type="nucleotide sequence ID" value="NZ_FPBK01000006.1"/>
</dbReference>
<dbReference type="Proteomes" id="UP000199138">
    <property type="component" value="Unassembled WGS sequence"/>
</dbReference>
<evidence type="ECO:0000313" key="2">
    <source>
        <dbReference type="Proteomes" id="UP000199138"/>
    </source>
</evidence>
<dbReference type="EMBL" id="FPBK01000006">
    <property type="protein sequence ID" value="SFU54072.1"/>
    <property type="molecule type" value="Genomic_DNA"/>
</dbReference>
<name>A0A1I7H093_9FLAO</name>
<evidence type="ECO:0000313" key="1">
    <source>
        <dbReference type="EMBL" id="SFU54072.1"/>
    </source>
</evidence>
<keyword evidence="2" id="KW-1185">Reference proteome</keyword>
<dbReference type="AlphaFoldDB" id="A0A1I7H093"/>
<gene>
    <name evidence="1" type="ORF">SAMN05216480_106147</name>
</gene>
<organism evidence="1 2">
    <name type="scientific">Pustulibacterium marinum</name>
    <dbReference type="NCBI Taxonomy" id="1224947"/>
    <lineage>
        <taxon>Bacteria</taxon>
        <taxon>Pseudomonadati</taxon>
        <taxon>Bacteroidota</taxon>
        <taxon>Flavobacteriia</taxon>
        <taxon>Flavobacteriales</taxon>
        <taxon>Flavobacteriaceae</taxon>
        <taxon>Pustulibacterium</taxon>
    </lineage>
</organism>
<proteinExistence type="predicted"/>
<accession>A0A1I7H093</accession>
<protein>
    <submittedName>
        <fullName evidence="1">Uncharacterized protein</fullName>
    </submittedName>
</protein>